<sequence>MRNAYEAADPDCNPRHITLPADWDDSAAGALAALLPGDGSVILSGAANAWIDRIAALPGAPPALGRELGLLLLRRRAAPTEGIWSGDPGGRPGFVLNLARFVKPGSGFETEDYAAALDTLCGALRLLAEPGRSSPILLLSNLDACLAGLGLDYDGENGRDVARCLANAAALVAQGGDGGQMALIRPPGRCVVPGLAALAARTASPAGGTRLATGFSRPGPVDSLLGVEGSGLGPIFSPLRPDGRLSESTLARLAGRGLTPEAALALSLAGDGVLPRPGRDAWLAMHRALSGLVDEMPPLPEHQPTLASTGTQRRMLPDRRRGFTQKAAIGGHRLFLQTGEFEDGSLGELTITPPRETPSMRGLMDAFGRAVSLGLQHGVPLDAYVEAFAYTRFGPQGAVEGDGQIAHATSLLDYAFRALSETYLGRALPDAPHDERAAHDPDDRPMLPLDLPETGARRTTGRAALRLVGGRG</sequence>
<gene>
    <name evidence="8" type="ORF">NFI95_13855</name>
</gene>
<evidence type="ECO:0000256" key="4">
    <source>
        <dbReference type="ARBA" id="ARBA00022741"/>
    </source>
</evidence>
<dbReference type="Pfam" id="PF12637">
    <property type="entry name" value="TSCPD"/>
    <property type="match status" value="1"/>
</dbReference>
<feature type="compositionally biased region" description="Basic and acidic residues" evidence="6">
    <location>
        <begin position="431"/>
        <end position="445"/>
    </location>
</feature>
<accession>A0ABT1WBN4</accession>
<keyword evidence="4" id="KW-0547">Nucleotide-binding</keyword>
<evidence type="ECO:0000256" key="2">
    <source>
        <dbReference type="ARBA" id="ARBA00012274"/>
    </source>
</evidence>
<evidence type="ECO:0000256" key="1">
    <source>
        <dbReference type="ARBA" id="ARBA00007405"/>
    </source>
</evidence>
<evidence type="ECO:0000256" key="6">
    <source>
        <dbReference type="SAM" id="MobiDB-lite"/>
    </source>
</evidence>
<dbReference type="RefSeq" id="WP_422865071.1">
    <property type="nucleotide sequence ID" value="NZ_JAMSKV010000013.1"/>
</dbReference>
<dbReference type="EMBL" id="JAMSKV010000013">
    <property type="protein sequence ID" value="MCQ8279526.1"/>
    <property type="molecule type" value="Genomic_DNA"/>
</dbReference>
<evidence type="ECO:0000313" key="9">
    <source>
        <dbReference type="Proteomes" id="UP001524587"/>
    </source>
</evidence>
<feature type="region of interest" description="Disordered" evidence="6">
    <location>
        <begin position="430"/>
        <end position="462"/>
    </location>
</feature>
<dbReference type="EC" id="1.17.4.1" evidence="2"/>
<feature type="domain" description="TSCPD" evidence="7">
    <location>
        <begin position="317"/>
        <end position="422"/>
    </location>
</feature>
<protein>
    <recommendedName>
        <fullName evidence="2">ribonucleoside-diphosphate reductase</fullName>
        <ecNumber evidence="2">1.17.4.1</ecNumber>
    </recommendedName>
</protein>
<keyword evidence="3" id="KW-0237">DNA synthesis</keyword>
<comment type="caution">
    <text evidence="8">The sequence shown here is derived from an EMBL/GenBank/DDBJ whole genome shotgun (WGS) entry which is preliminary data.</text>
</comment>
<reference evidence="8 9" key="1">
    <citation type="submission" date="2022-06" db="EMBL/GenBank/DDBJ databases">
        <title>Endosaccharibacter gen. nov., sp. nov., endophytic bacteria isolated from sugarcane.</title>
        <authorList>
            <person name="Pitiwittayakul N."/>
            <person name="Yukphan P."/>
            <person name="Charoenyingcharoen P."/>
            <person name="Tanasupawat S."/>
        </authorList>
    </citation>
    <scope>NUCLEOTIDE SEQUENCE [LARGE SCALE GENOMIC DNA]</scope>
    <source>
        <strain evidence="8 9">KSS8</strain>
    </source>
</reference>
<dbReference type="Proteomes" id="UP001524587">
    <property type="component" value="Unassembled WGS sequence"/>
</dbReference>
<feature type="compositionally biased region" description="Low complexity" evidence="6">
    <location>
        <begin position="446"/>
        <end position="462"/>
    </location>
</feature>
<organism evidence="8 9">
    <name type="scientific">Endosaccharibacter trunci</name>
    <dbReference type="NCBI Taxonomy" id="2812733"/>
    <lineage>
        <taxon>Bacteria</taxon>
        <taxon>Pseudomonadati</taxon>
        <taxon>Pseudomonadota</taxon>
        <taxon>Alphaproteobacteria</taxon>
        <taxon>Acetobacterales</taxon>
        <taxon>Acetobacteraceae</taxon>
        <taxon>Endosaccharibacter</taxon>
    </lineage>
</organism>
<evidence type="ECO:0000313" key="8">
    <source>
        <dbReference type="EMBL" id="MCQ8279526.1"/>
    </source>
</evidence>
<comment type="similarity">
    <text evidence="1">Belongs to the ribonucleoside diphosphate reductase class-2 family.</text>
</comment>
<evidence type="ECO:0000259" key="7">
    <source>
        <dbReference type="Pfam" id="PF12637"/>
    </source>
</evidence>
<keyword evidence="9" id="KW-1185">Reference proteome</keyword>
<dbReference type="InterPro" id="IPR024434">
    <property type="entry name" value="TSCPD_dom"/>
</dbReference>
<proteinExistence type="inferred from homology"/>
<evidence type="ECO:0000256" key="3">
    <source>
        <dbReference type="ARBA" id="ARBA00022634"/>
    </source>
</evidence>
<comment type="catalytic activity">
    <reaction evidence="5">
        <text>a 2'-deoxyribonucleoside 5'-diphosphate + [thioredoxin]-disulfide + H2O = a ribonucleoside 5'-diphosphate + [thioredoxin]-dithiol</text>
        <dbReference type="Rhea" id="RHEA:23252"/>
        <dbReference type="Rhea" id="RHEA-COMP:10698"/>
        <dbReference type="Rhea" id="RHEA-COMP:10700"/>
        <dbReference type="ChEBI" id="CHEBI:15377"/>
        <dbReference type="ChEBI" id="CHEBI:29950"/>
        <dbReference type="ChEBI" id="CHEBI:50058"/>
        <dbReference type="ChEBI" id="CHEBI:57930"/>
        <dbReference type="ChEBI" id="CHEBI:73316"/>
        <dbReference type="EC" id="1.17.4.1"/>
    </reaction>
</comment>
<evidence type="ECO:0000256" key="5">
    <source>
        <dbReference type="ARBA" id="ARBA00047754"/>
    </source>
</evidence>
<name>A0ABT1WBN4_9PROT</name>